<reference evidence="10" key="1">
    <citation type="submission" date="2013-08" db="EMBL/GenBank/DDBJ databases">
        <title>Genome sequencing of Arenimonas donghaensis.</title>
        <authorList>
            <person name="Chen F."/>
            <person name="Wang G."/>
        </authorList>
    </citation>
    <scope>NUCLEOTIDE SEQUENCE [LARGE SCALE GENOMIC DNA]</scope>
    <source>
        <strain evidence="10">HO3-R19</strain>
    </source>
</reference>
<protein>
    <recommendedName>
        <fullName evidence="8">4Fe-4S ferredoxin-type domain-containing protein</fullName>
    </recommendedName>
</protein>
<sequence length="86" mass="9232">MSLLISDICINCDVCAPACPNTAISQGEVIYEIDPARCTECVGHFDEPQCVVVCPVECIDLDPGHPESREILLAKYHALTKGKSAA</sequence>
<keyword evidence="4" id="KW-0479">Metal-binding</keyword>
<evidence type="ECO:0000256" key="1">
    <source>
        <dbReference type="ARBA" id="ARBA00001966"/>
    </source>
</evidence>
<dbReference type="STRING" id="1121014.N788_03735"/>
<keyword evidence="10" id="KW-1185">Reference proteome</keyword>
<dbReference type="Pfam" id="PF12838">
    <property type="entry name" value="Fer4_7"/>
    <property type="match status" value="1"/>
</dbReference>
<evidence type="ECO:0000256" key="2">
    <source>
        <dbReference type="ARBA" id="ARBA00022448"/>
    </source>
</evidence>
<dbReference type="PROSITE" id="PS51379">
    <property type="entry name" value="4FE4S_FER_2"/>
    <property type="match status" value="2"/>
</dbReference>
<gene>
    <name evidence="9" type="ORF">N788_03735</name>
</gene>
<evidence type="ECO:0000256" key="6">
    <source>
        <dbReference type="ARBA" id="ARBA00023004"/>
    </source>
</evidence>
<dbReference type="SUPFAM" id="SSF54862">
    <property type="entry name" value="4Fe-4S ferredoxins"/>
    <property type="match status" value="1"/>
</dbReference>
<keyword evidence="2" id="KW-0813">Transport</keyword>
<dbReference type="RefSeq" id="WP_034222939.1">
    <property type="nucleotide sequence ID" value="NZ_AVCJ01000012.1"/>
</dbReference>
<reference evidence="9 10" key="2">
    <citation type="journal article" date="2015" name="Stand. Genomic Sci.">
        <title>High quality draft genomic sequence of Arenimonas donghaensis DSM 18148(T).</title>
        <authorList>
            <person name="Chen F."/>
            <person name="Wang H."/>
            <person name="Cao Y."/>
            <person name="Li X."/>
            <person name="Wang G."/>
        </authorList>
    </citation>
    <scope>NUCLEOTIDE SEQUENCE [LARGE SCALE GENOMIC DNA]</scope>
    <source>
        <strain evidence="9 10">HO3-R19</strain>
    </source>
</reference>
<comment type="cofactor">
    <cofactor evidence="1">
        <name>[4Fe-4S] cluster</name>
        <dbReference type="ChEBI" id="CHEBI:49883"/>
    </cofactor>
</comment>
<dbReference type="PROSITE" id="PS00198">
    <property type="entry name" value="4FE4S_FER_1"/>
    <property type="match status" value="1"/>
</dbReference>
<dbReference type="Gene3D" id="3.30.70.20">
    <property type="match status" value="1"/>
</dbReference>
<dbReference type="InterPro" id="IPR047927">
    <property type="entry name" value="YfhL-like"/>
</dbReference>
<keyword evidence="6" id="KW-0408">Iron</keyword>
<dbReference type="Proteomes" id="UP000029085">
    <property type="component" value="Unassembled WGS sequence"/>
</dbReference>
<dbReference type="PANTHER" id="PTHR24960">
    <property type="entry name" value="PHOTOSYSTEM I IRON-SULFUR CENTER-RELATED"/>
    <property type="match status" value="1"/>
</dbReference>
<comment type="caution">
    <text evidence="9">The sequence shown here is derived from an EMBL/GenBank/DDBJ whole genome shotgun (WGS) entry which is preliminary data.</text>
</comment>
<keyword evidence="5" id="KW-0249">Electron transport</keyword>
<dbReference type="NCBIfam" id="NF033683">
    <property type="entry name" value="di_4Fe-4S_YfhL"/>
    <property type="match status" value="1"/>
</dbReference>
<evidence type="ECO:0000256" key="4">
    <source>
        <dbReference type="ARBA" id="ARBA00022723"/>
    </source>
</evidence>
<name>A0A087MIM8_9GAMM</name>
<feature type="domain" description="4Fe-4S ferredoxin-type" evidence="8">
    <location>
        <begin position="1"/>
        <end position="28"/>
    </location>
</feature>
<evidence type="ECO:0000313" key="10">
    <source>
        <dbReference type="Proteomes" id="UP000029085"/>
    </source>
</evidence>
<evidence type="ECO:0000259" key="8">
    <source>
        <dbReference type="PROSITE" id="PS51379"/>
    </source>
</evidence>
<dbReference type="InterPro" id="IPR050157">
    <property type="entry name" value="PSI_iron-sulfur_center"/>
</dbReference>
<feature type="domain" description="4Fe-4S ferredoxin-type" evidence="8">
    <location>
        <begin position="29"/>
        <end position="64"/>
    </location>
</feature>
<evidence type="ECO:0000256" key="5">
    <source>
        <dbReference type="ARBA" id="ARBA00022982"/>
    </source>
</evidence>
<dbReference type="FunFam" id="3.30.70.20:FF:000045">
    <property type="entry name" value="Ferredoxin, 4Fe-4S"/>
    <property type="match status" value="1"/>
</dbReference>
<dbReference type="OrthoDB" id="9803397at2"/>
<dbReference type="AlphaFoldDB" id="A0A087MIM8"/>
<evidence type="ECO:0000256" key="3">
    <source>
        <dbReference type="ARBA" id="ARBA00022485"/>
    </source>
</evidence>
<keyword evidence="3" id="KW-0004">4Fe-4S</keyword>
<organism evidence="9 10">
    <name type="scientific">Arenimonas donghaensis DSM 18148 = HO3-R19</name>
    <dbReference type="NCBI Taxonomy" id="1121014"/>
    <lineage>
        <taxon>Bacteria</taxon>
        <taxon>Pseudomonadati</taxon>
        <taxon>Pseudomonadota</taxon>
        <taxon>Gammaproteobacteria</taxon>
        <taxon>Lysobacterales</taxon>
        <taxon>Lysobacteraceae</taxon>
        <taxon>Arenimonas</taxon>
    </lineage>
</organism>
<dbReference type="GO" id="GO:0046872">
    <property type="term" value="F:metal ion binding"/>
    <property type="evidence" value="ECO:0007669"/>
    <property type="project" value="UniProtKB-KW"/>
</dbReference>
<dbReference type="GO" id="GO:0051539">
    <property type="term" value="F:4 iron, 4 sulfur cluster binding"/>
    <property type="evidence" value="ECO:0007669"/>
    <property type="project" value="UniProtKB-KW"/>
</dbReference>
<dbReference type="PATRIC" id="fig|1121014.3.peg.1413"/>
<dbReference type="InterPro" id="IPR017900">
    <property type="entry name" value="4Fe4S_Fe_S_CS"/>
</dbReference>
<dbReference type="GO" id="GO:0005737">
    <property type="term" value="C:cytoplasm"/>
    <property type="evidence" value="ECO:0007669"/>
    <property type="project" value="TreeGrafter"/>
</dbReference>
<proteinExistence type="predicted"/>
<evidence type="ECO:0000256" key="7">
    <source>
        <dbReference type="ARBA" id="ARBA00023014"/>
    </source>
</evidence>
<dbReference type="PANTHER" id="PTHR24960:SF79">
    <property type="entry name" value="PHOTOSYSTEM I IRON-SULFUR CENTER"/>
    <property type="match status" value="1"/>
</dbReference>
<accession>A0A087MIM8</accession>
<dbReference type="InterPro" id="IPR017896">
    <property type="entry name" value="4Fe4S_Fe-S-bd"/>
</dbReference>
<dbReference type="EMBL" id="AVCJ01000012">
    <property type="protein sequence ID" value="KFL36731.1"/>
    <property type="molecule type" value="Genomic_DNA"/>
</dbReference>
<keyword evidence="7" id="KW-0411">Iron-sulfur</keyword>
<evidence type="ECO:0000313" key="9">
    <source>
        <dbReference type="EMBL" id="KFL36731.1"/>
    </source>
</evidence>